<evidence type="ECO:0000313" key="3">
    <source>
        <dbReference type="Proteomes" id="UP000054693"/>
    </source>
</evidence>
<reference evidence="2 3" key="1">
    <citation type="submission" date="2015-11" db="EMBL/GenBank/DDBJ databases">
        <title>Genomic analysis of 38 Legionella species identifies large and diverse effector repertoires.</title>
        <authorList>
            <person name="Burstein D."/>
            <person name="Amaro F."/>
            <person name="Zusman T."/>
            <person name="Lifshitz Z."/>
            <person name="Cohen O."/>
            <person name="Gilbert J.A."/>
            <person name="Pupko T."/>
            <person name="Shuman H.A."/>
            <person name="Segal G."/>
        </authorList>
    </citation>
    <scope>NUCLEOTIDE SEQUENCE [LARGE SCALE GENOMIC DNA]</scope>
    <source>
        <strain evidence="2 3">ATCC 49180</strain>
    </source>
</reference>
<dbReference type="EMBL" id="LNZA01000008">
    <property type="protein sequence ID" value="KTD71294.1"/>
    <property type="molecule type" value="Genomic_DNA"/>
</dbReference>
<feature type="region of interest" description="Disordered" evidence="1">
    <location>
        <begin position="280"/>
        <end position="313"/>
    </location>
</feature>
<comment type="caution">
    <text evidence="2">The sequence shown here is derived from an EMBL/GenBank/DDBJ whole genome shotgun (WGS) entry which is preliminary data.</text>
</comment>
<name>A0A0W0ZQT6_9GAMM</name>
<dbReference type="PATRIC" id="fig|40335.7.peg.2833"/>
<dbReference type="AlphaFoldDB" id="A0A0W0ZQT6"/>
<evidence type="ECO:0000313" key="2">
    <source>
        <dbReference type="EMBL" id="KTD71294.1"/>
    </source>
</evidence>
<dbReference type="Proteomes" id="UP000054693">
    <property type="component" value="Unassembled WGS sequence"/>
</dbReference>
<feature type="compositionally biased region" description="Basic and acidic residues" evidence="1">
    <location>
        <begin position="303"/>
        <end position="313"/>
    </location>
</feature>
<protein>
    <submittedName>
        <fullName evidence="2">Uncharacterized protein</fullName>
    </submittedName>
</protein>
<proteinExistence type="predicted"/>
<dbReference type="RefSeq" id="WP_058521858.1">
    <property type="nucleotide sequence ID" value="NZ_CAAAIP010000002.1"/>
</dbReference>
<gene>
    <name evidence="2" type="ORF">Ltuc_2653</name>
</gene>
<organism evidence="2 3">
    <name type="scientific">Legionella tucsonensis</name>
    <dbReference type="NCBI Taxonomy" id="40335"/>
    <lineage>
        <taxon>Bacteria</taxon>
        <taxon>Pseudomonadati</taxon>
        <taxon>Pseudomonadota</taxon>
        <taxon>Gammaproteobacteria</taxon>
        <taxon>Legionellales</taxon>
        <taxon>Legionellaceae</taxon>
        <taxon>Legionella</taxon>
    </lineage>
</organism>
<keyword evidence="3" id="KW-1185">Reference proteome</keyword>
<accession>A0A0W0ZQT6</accession>
<dbReference type="OrthoDB" id="5652662at2"/>
<sequence length="324" mass="36031">MKNFDYSALLHNKQAPVQVLFSTMTRATVTAANLIQGLAKSQGKEQVRAKSSPKITEIAEGPSGFGIEKSSEYWKLINPNSGVKLSHRIMLFFSWIFFGLGSALEDNARAKSKALTTINSNSVLEESDKLHSSEVTLTSDAQRENGLATAIVDEIYNGGLHDMIVVGHGNSIRDTLTTFFPNYKAKHREDDALDFAESQNLMAFEANGKKQLFMLPFRIQVDQHTPGKMNVRAVPYAELTPDYQDVADEVNLKDLELPTHEAEDILESYEMMFGTGGLTLSKTPPKKKEGAPELVINTEDDPVEKQDTENEHTKVKKQGLIFSY</sequence>
<evidence type="ECO:0000256" key="1">
    <source>
        <dbReference type="SAM" id="MobiDB-lite"/>
    </source>
</evidence>